<dbReference type="Proteomes" id="UP000292564">
    <property type="component" value="Unassembled WGS sequence"/>
</dbReference>
<evidence type="ECO:0000313" key="3">
    <source>
        <dbReference type="Proteomes" id="UP000292564"/>
    </source>
</evidence>
<dbReference type="EMBL" id="SHKY01000001">
    <property type="protein sequence ID" value="RZU54160.1"/>
    <property type="molecule type" value="Genomic_DNA"/>
</dbReference>
<evidence type="ECO:0000256" key="1">
    <source>
        <dbReference type="SAM" id="Coils"/>
    </source>
</evidence>
<feature type="coiled-coil region" evidence="1">
    <location>
        <begin position="92"/>
        <end position="119"/>
    </location>
</feature>
<dbReference type="AlphaFoldDB" id="A0A4Q7ZSJ7"/>
<keyword evidence="3" id="KW-1185">Reference proteome</keyword>
<keyword evidence="1" id="KW-0175">Coiled coil</keyword>
<proteinExistence type="predicted"/>
<protein>
    <submittedName>
        <fullName evidence="2">Uncharacterized protein</fullName>
    </submittedName>
</protein>
<dbReference type="OrthoDB" id="3540923at2"/>
<gene>
    <name evidence="2" type="ORF">EV385_6100</name>
</gene>
<name>A0A4Q7ZSJ7_9ACTN</name>
<accession>A0A4Q7ZSJ7</accession>
<dbReference type="RefSeq" id="WP_130512555.1">
    <property type="nucleotide sequence ID" value="NZ_SHKY01000001.1"/>
</dbReference>
<organism evidence="2 3">
    <name type="scientific">Krasilnikovia cinnamomea</name>
    <dbReference type="NCBI Taxonomy" id="349313"/>
    <lineage>
        <taxon>Bacteria</taxon>
        <taxon>Bacillati</taxon>
        <taxon>Actinomycetota</taxon>
        <taxon>Actinomycetes</taxon>
        <taxon>Micromonosporales</taxon>
        <taxon>Micromonosporaceae</taxon>
        <taxon>Krasilnikovia</taxon>
    </lineage>
</organism>
<evidence type="ECO:0000313" key="2">
    <source>
        <dbReference type="EMBL" id="RZU54160.1"/>
    </source>
</evidence>
<comment type="caution">
    <text evidence="2">The sequence shown here is derived from an EMBL/GenBank/DDBJ whole genome shotgun (WGS) entry which is preliminary data.</text>
</comment>
<sequence length="314" mass="34795">MSDIEERLARLAELGREREILLARRTSLRGHRDVQAAALEALLRRHALEQRDVDRLEGLSLTRVWVALRGARYRQDALVRERAEAGAARYRAAEAQDRLDAIGRELAAVEARLAELADVPARFAATVDEKERYVHAAGGPLAAHLMELAEQRGRTEAELRELHEARRAGEAAHRALLEVRRQLDGAAGWSAYDTFLGGGVLASSFKHHRLDQAAAAAAYADRCLAVLRGELADVGLVRSMGEVGVRRTTRFADVWFDNIFTDLTVRGHIKQALHNVDESLRTLGAVHHDVAARTSTAQARLAELARARHHLLQP</sequence>
<reference evidence="2 3" key="1">
    <citation type="submission" date="2019-02" db="EMBL/GenBank/DDBJ databases">
        <title>Sequencing the genomes of 1000 actinobacteria strains.</title>
        <authorList>
            <person name="Klenk H.-P."/>
        </authorList>
    </citation>
    <scope>NUCLEOTIDE SEQUENCE [LARGE SCALE GENOMIC DNA]</scope>
    <source>
        <strain evidence="2 3">DSM 45162</strain>
    </source>
</reference>